<organism evidence="1 2">
    <name type="scientific">Petrimonas mucosa</name>
    <dbReference type="NCBI Taxonomy" id="1642646"/>
    <lineage>
        <taxon>Bacteria</taxon>
        <taxon>Pseudomonadati</taxon>
        <taxon>Bacteroidota</taxon>
        <taxon>Bacteroidia</taxon>
        <taxon>Bacteroidales</taxon>
        <taxon>Dysgonomonadaceae</taxon>
        <taxon>Petrimonas</taxon>
    </lineage>
</organism>
<accession>A0A1G4G575</accession>
<evidence type="ECO:0000313" key="2">
    <source>
        <dbReference type="Proteomes" id="UP000178485"/>
    </source>
</evidence>
<sequence>MGKVSENKFVGQPILRQIVNILPREKFDELVIRSSVIVLVN</sequence>
<dbReference type="STRING" id="1642646.ING2E5A_0792"/>
<dbReference type="EMBL" id="LT608328">
    <property type="protein sequence ID" value="SCM56256.1"/>
    <property type="molecule type" value="Genomic_DNA"/>
</dbReference>
<proteinExistence type="predicted"/>
<gene>
    <name evidence="1" type="ORF">ING2E5A_0792</name>
</gene>
<dbReference type="Proteomes" id="UP000178485">
    <property type="component" value="Chromosome i"/>
</dbReference>
<protein>
    <submittedName>
        <fullName evidence="1">Uncharacterized protein</fullName>
    </submittedName>
</protein>
<reference evidence="1 2" key="1">
    <citation type="submission" date="2016-08" db="EMBL/GenBank/DDBJ databases">
        <authorList>
            <person name="Seilhamer J.J."/>
        </authorList>
    </citation>
    <scope>NUCLEOTIDE SEQUENCE [LARGE SCALE GENOMIC DNA]</scope>
    <source>
        <strain evidence="1">ING2-E5A</strain>
    </source>
</reference>
<dbReference type="KEGG" id="pmuc:ING2E5A_0792"/>
<evidence type="ECO:0000313" key="1">
    <source>
        <dbReference type="EMBL" id="SCM56256.1"/>
    </source>
</evidence>
<keyword evidence="2" id="KW-1185">Reference proteome</keyword>
<dbReference type="AlphaFoldDB" id="A0A1G4G575"/>
<name>A0A1G4G575_9BACT</name>